<keyword evidence="21" id="KW-1185">Reference proteome</keyword>
<feature type="transmembrane region" description="Helical" evidence="16">
    <location>
        <begin position="517"/>
        <end position="535"/>
    </location>
</feature>
<dbReference type="SUPFAM" id="SSF53850">
    <property type="entry name" value="Periplasmic binding protein-like II"/>
    <property type="match status" value="1"/>
</dbReference>
<dbReference type="PRINTS" id="PR00177">
    <property type="entry name" value="NMDARECEPTOR"/>
</dbReference>
<dbReference type="InterPro" id="IPR001320">
    <property type="entry name" value="Iontro_rcpt_C"/>
</dbReference>
<feature type="domain" description="Ionotropic glutamate receptor C-terminal" evidence="18">
    <location>
        <begin position="397"/>
        <end position="774"/>
    </location>
</feature>
<keyword evidence="17" id="KW-0732">Signal</keyword>
<proteinExistence type="inferred from homology"/>
<feature type="compositionally biased region" description="Polar residues" evidence="15">
    <location>
        <begin position="1216"/>
        <end position="1244"/>
    </location>
</feature>
<feature type="compositionally biased region" description="Basic and acidic residues" evidence="15">
    <location>
        <begin position="1011"/>
        <end position="1052"/>
    </location>
</feature>
<feature type="region of interest" description="Disordered" evidence="15">
    <location>
        <begin position="1433"/>
        <end position="1492"/>
    </location>
</feature>
<feature type="compositionally biased region" description="Basic and acidic residues" evidence="15">
    <location>
        <begin position="1465"/>
        <end position="1492"/>
    </location>
</feature>
<keyword evidence="3" id="KW-0813">Transport</keyword>
<feature type="binding site" evidence="13">
    <location>
        <position position="477"/>
    </location>
    <ligand>
        <name>L-glutamate</name>
        <dbReference type="ChEBI" id="CHEBI:29985"/>
    </ligand>
</feature>
<feature type="region of interest" description="Disordered" evidence="15">
    <location>
        <begin position="1288"/>
        <end position="1352"/>
    </location>
</feature>
<evidence type="ECO:0000256" key="10">
    <source>
        <dbReference type="ARBA" id="ARBA00023180"/>
    </source>
</evidence>
<feature type="compositionally biased region" description="Basic and acidic residues" evidence="15">
    <location>
        <begin position="1071"/>
        <end position="1089"/>
    </location>
</feature>
<evidence type="ECO:0000256" key="8">
    <source>
        <dbReference type="ARBA" id="ARBA00023136"/>
    </source>
</evidence>
<organism evidence="20 21">
    <name type="scientific">Acromyrmex heyeri</name>
    <dbReference type="NCBI Taxonomy" id="230685"/>
    <lineage>
        <taxon>Eukaryota</taxon>
        <taxon>Metazoa</taxon>
        <taxon>Ecdysozoa</taxon>
        <taxon>Arthropoda</taxon>
        <taxon>Hexapoda</taxon>
        <taxon>Insecta</taxon>
        <taxon>Pterygota</taxon>
        <taxon>Neoptera</taxon>
        <taxon>Endopterygota</taxon>
        <taxon>Hymenoptera</taxon>
        <taxon>Apocrita</taxon>
        <taxon>Aculeata</taxon>
        <taxon>Formicoidea</taxon>
        <taxon>Formicidae</taxon>
        <taxon>Myrmicinae</taxon>
        <taxon>Acromyrmex</taxon>
    </lineage>
</organism>
<feature type="domain" description="Ionotropic glutamate receptor L-glutamate and glycine-binding" evidence="19">
    <location>
        <begin position="391"/>
        <end position="461"/>
    </location>
</feature>
<feature type="binding site" evidence="13">
    <location>
        <position position="720"/>
    </location>
    <ligand>
        <name>L-glutamate</name>
        <dbReference type="ChEBI" id="CHEBI:29985"/>
    </ligand>
</feature>
<feature type="compositionally biased region" description="Low complexity" evidence="15">
    <location>
        <begin position="1202"/>
        <end position="1215"/>
    </location>
</feature>
<evidence type="ECO:0000256" key="13">
    <source>
        <dbReference type="PIRSR" id="PIRSR601508-1"/>
    </source>
</evidence>
<feature type="non-terminal residue" evidence="20">
    <location>
        <position position="1"/>
    </location>
</feature>
<evidence type="ECO:0000256" key="3">
    <source>
        <dbReference type="ARBA" id="ARBA00022448"/>
    </source>
</evidence>
<feature type="compositionally biased region" description="Polar residues" evidence="15">
    <location>
        <begin position="1288"/>
        <end position="1301"/>
    </location>
</feature>
<evidence type="ECO:0000256" key="11">
    <source>
        <dbReference type="ARBA" id="ARBA00023286"/>
    </source>
</evidence>
<dbReference type="CDD" id="cd13717">
    <property type="entry name" value="PBP2_iGluR_putative"/>
    <property type="match status" value="1"/>
</dbReference>
<keyword evidence="8 16" id="KW-0472">Membrane</keyword>
<evidence type="ECO:0000256" key="1">
    <source>
        <dbReference type="ARBA" id="ARBA00004651"/>
    </source>
</evidence>
<evidence type="ECO:0000259" key="18">
    <source>
        <dbReference type="SMART" id="SM00079"/>
    </source>
</evidence>
<comment type="similarity">
    <text evidence="2">Belongs to the glutamate-gated ion channel (TC 1.A.10.1) family.</text>
</comment>
<gene>
    <name evidence="20" type="primary">Grik2_0</name>
    <name evidence="20" type="ORF">G6Z77_0004266</name>
</gene>
<dbReference type="GO" id="GO:0038023">
    <property type="term" value="F:signaling receptor activity"/>
    <property type="evidence" value="ECO:0007669"/>
    <property type="project" value="InterPro"/>
</dbReference>
<evidence type="ECO:0000313" key="21">
    <source>
        <dbReference type="Proteomes" id="UP000670152"/>
    </source>
</evidence>
<dbReference type="FunFam" id="3.40.190.10:FF:000024">
    <property type="entry name" value="Glutamate receptor, ionotropic, delta 1"/>
    <property type="match status" value="1"/>
</dbReference>
<dbReference type="SUPFAM" id="SSF81324">
    <property type="entry name" value="Voltage-gated potassium channels"/>
    <property type="match status" value="1"/>
</dbReference>
<keyword evidence="10" id="KW-0325">Glycoprotein</keyword>
<dbReference type="InterPro" id="IPR001508">
    <property type="entry name" value="Iono_Glu_rcpt_met"/>
</dbReference>
<keyword evidence="9" id="KW-0675">Receptor</keyword>
<feature type="chain" id="PRO_5032318800" evidence="17">
    <location>
        <begin position="21"/>
        <end position="1533"/>
    </location>
</feature>
<feature type="signal peptide" evidence="17">
    <location>
        <begin position="1"/>
        <end position="20"/>
    </location>
</feature>
<evidence type="ECO:0000256" key="17">
    <source>
        <dbReference type="SAM" id="SignalP"/>
    </source>
</evidence>
<dbReference type="Pfam" id="PF10613">
    <property type="entry name" value="Lig_chan-Glu_bd"/>
    <property type="match status" value="1"/>
</dbReference>
<evidence type="ECO:0000256" key="15">
    <source>
        <dbReference type="SAM" id="MobiDB-lite"/>
    </source>
</evidence>
<evidence type="ECO:0000256" key="6">
    <source>
        <dbReference type="ARBA" id="ARBA00022989"/>
    </source>
</evidence>
<dbReference type="GO" id="GO:0015276">
    <property type="term" value="F:ligand-gated monoatomic ion channel activity"/>
    <property type="evidence" value="ECO:0007669"/>
    <property type="project" value="InterPro"/>
</dbReference>
<feature type="compositionally biased region" description="Polar residues" evidence="15">
    <location>
        <begin position="1453"/>
        <end position="1462"/>
    </location>
</feature>
<keyword evidence="6 16" id="KW-1133">Transmembrane helix</keyword>
<evidence type="ECO:0000256" key="9">
    <source>
        <dbReference type="ARBA" id="ARBA00023170"/>
    </source>
</evidence>
<feature type="compositionally biased region" description="Basic and acidic residues" evidence="15">
    <location>
        <begin position="1167"/>
        <end position="1186"/>
    </location>
</feature>
<comment type="caution">
    <text evidence="20">The sequence shown here is derived from an EMBL/GenBank/DDBJ whole genome shotgun (WGS) entry which is preliminary data.</text>
</comment>
<evidence type="ECO:0000259" key="19">
    <source>
        <dbReference type="SMART" id="SM00918"/>
    </source>
</evidence>
<evidence type="ECO:0000256" key="5">
    <source>
        <dbReference type="ARBA" id="ARBA00022692"/>
    </source>
</evidence>
<dbReference type="Proteomes" id="UP000670152">
    <property type="component" value="Unassembled WGS sequence"/>
</dbReference>
<dbReference type="SMART" id="SM00079">
    <property type="entry name" value="PBPe"/>
    <property type="match status" value="1"/>
</dbReference>
<dbReference type="InterPro" id="IPR019594">
    <property type="entry name" value="Glu/Gly-bd"/>
</dbReference>
<feature type="region of interest" description="Disordered" evidence="15">
    <location>
        <begin position="1007"/>
        <end position="1107"/>
    </location>
</feature>
<reference evidence="20 21" key="1">
    <citation type="submission" date="2020-02" db="EMBL/GenBank/DDBJ databases">
        <title>Relaxed selection underlies rapid genomic changes in the transitions from sociality to social parasitism in ants.</title>
        <authorList>
            <person name="Bi X."/>
        </authorList>
    </citation>
    <scope>NUCLEOTIDE SEQUENCE [LARGE SCALE GENOMIC DNA]</scope>
    <source>
        <strain evidence="20">BGI-DK2014b</strain>
        <tissue evidence="20">Whole body</tissue>
    </source>
</reference>
<feature type="region of interest" description="Disordered" evidence="15">
    <location>
        <begin position="1124"/>
        <end position="1246"/>
    </location>
</feature>
<dbReference type="SMART" id="SM00918">
    <property type="entry name" value="Lig_chan-Glu_bd"/>
    <property type="match status" value="1"/>
</dbReference>
<evidence type="ECO:0000256" key="4">
    <source>
        <dbReference type="ARBA" id="ARBA00022475"/>
    </source>
</evidence>
<keyword evidence="4" id="KW-1003">Cell membrane</keyword>
<sequence length="1533" mass="174778">MSRRMSSILILVFFLPFVLCQTPMNLMVVIEESDSFISGILNDAVPEAERNFANDMITVDISTVTVNRENVDASFETVCAVLYKGISIILDMTWTGWDKLRNIADERGIIYKRGDCSISPYVQAIDDLLIMKNATDVGLIFEDERELNQSLYYLIGNSIIRLVVIDELTERTVAKIRGMRPSPSYYVIYASTEKMEELFKTAIGGGLVKREGIWNLVFTDNNYHEFRYITGDLQLNVSFTVLNMKTDICCRLMGDVSCTCPPNFKIFPHYFKRLIGLIVSLMSDVQRGGVSVAAKTGQCDKPVNSTSTSNITVETFNKILMTRLDSNDTFEYWSEKAMITYKAEIELQMVSHGFVDALATWTRRTKIKEADGRKIEPAKRFFRIGTAPSIPWSVIKKDPVTGQDMRNEDGKEIWEGYCIDFIQKLSEEMQFDYDLVIPEDLEFGKKLSNGEWSGLIGDLAKGETDIAVAALTMTSEREEVIDFVAPYFEQSGILIVMRKPIRKTSLFKFMTVLRHEVWLSIVGALTLTGIMIWILDKYSPYSARNNKRLYPYPCREFTLKESFWFALTSFTPQGGGEAPKALSSRTLVAAYWLFVVLMLATFTANLAAFLTVERMQSPVQSLEQLARQSRINYTVLTNSSAHQYFQNMKNAEEKLYTLWKEITLNSTSDQVEYRVWDYPIKEQYGHILQAITQVGPVKSTEDGFRKVIESEEAEFAFIHDSSEIKYEVTKNCNLTEVGEVFAEQPYAIAVQQGSHLQEEISRNANYERLKNWGPSESTSHSWNNQYDFYESAPSEILPDYSFYELSKDRPIDRFGSPSESFPVTTKKEPIEEKYLKKIPFYVFSNKDSTRYKELTPDLGVAHCQEIKVKSIGKDGEPRKGVTTCYNCKDPKTKSTYERCLYSSHPEESVSANTKVENYLPTPTKSNYEENNSYGKLQSPYRFTEEYFTDATHDVPAAYENKGEKCDKIVKDSMVCMVCKDAKTNGKYEQCSYVKQPHEKAYSYVKSSTFGKPEKSEENNNDERPELTSHSKVSDFEASDHQKDHSPSTESREYSYPSEDYSEKASTINEQDEVKDAPSSDCKQIQKDSKSCTVCKDSKTGGTYEKCTYNYQPSDKLYKYSRSKTFGYPDKTESSDSTRDSRDSNKSQASEKSKNFDYPQSSNFAPDYIDKSEHSTYPRESNREVEAQKVPNDSDGTSHDSPEYSSDYSSSEASDYQFPSYSNPESYDGQKTSSSKPVSENYSENISEDNCKTLQKDSMTCKVCKDPQTGNDFEQCSYSYQPKDKLFSYSKSSSFGNPQKSEQTSHKDEHPSDSSEVTKKSYDKYVPGLTYEASSTDEATSKDDAEGKKGVDAGYLDTVKKKAEIEEFMQKFQKEDRSNCKKIMRDKMTCYQCIDDKGFQKEECAFVTGQEPDKDQLVFHETKEFQVDSVPRVRAPSDFKPSSSTKTKAVESLEPNTSASKNSYVRLEKPDNDYPDEASHTAEETKEAEPYDYTSETKAKYDKVLRLTLPAYMFTTSEHEAAFDEIVASDHDQR</sequence>
<dbReference type="FunFam" id="1.10.287.70:FF:000143">
    <property type="entry name" value="Probable glutamate receptor"/>
    <property type="match status" value="1"/>
</dbReference>
<dbReference type="GO" id="GO:0005886">
    <property type="term" value="C:plasma membrane"/>
    <property type="evidence" value="ECO:0007669"/>
    <property type="project" value="UniProtKB-SubCell"/>
</dbReference>
<dbReference type="Gene3D" id="3.40.190.10">
    <property type="entry name" value="Periplasmic binding protein-like II"/>
    <property type="match status" value="2"/>
</dbReference>
<dbReference type="PANTHER" id="PTHR18966">
    <property type="entry name" value="IONOTROPIC GLUTAMATE RECEPTOR"/>
    <property type="match status" value="1"/>
</dbReference>
<accession>A0A836FIP5</accession>
<dbReference type="EMBL" id="JAANIB010007425">
    <property type="protein sequence ID" value="KAG5326062.1"/>
    <property type="molecule type" value="Genomic_DNA"/>
</dbReference>
<evidence type="ECO:0000313" key="20">
    <source>
        <dbReference type="EMBL" id="KAG5326062.1"/>
    </source>
</evidence>
<feature type="binding site" evidence="13">
    <location>
        <position position="640"/>
    </location>
    <ligand>
        <name>L-glutamate</name>
        <dbReference type="ChEBI" id="CHEBI:29985"/>
    </ligand>
</feature>
<comment type="subcellular location">
    <subcellularLocation>
        <location evidence="1">Cell membrane</location>
        <topology evidence="1">Multi-pass membrane protein</topology>
    </subcellularLocation>
</comment>
<evidence type="ECO:0000256" key="16">
    <source>
        <dbReference type="SAM" id="Phobius"/>
    </source>
</evidence>
<keyword evidence="5 16" id="KW-0812">Transmembrane</keyword>
<dbReference type="InterPro" id="IPR015683">
    <property type="entry name" value="Ionotropic_Glu_rcpt"/>
</dbReference>
<feature type="non-terminal residue" evidence="20">
    <location>
        <position position="1533"/>
    </location>
</feature>
<evidence type="ECO:0000256" key="7">
    <source>
        <dbReference type="ARBA" id="ARBA00023065"/>
    </source>
</evidence>
<feature type="binding site" evidence="13">
    <location>
        <position position="472"/>
    </location>
    <ligand>
        <name>L-glutamate</name>
        <dbReference type="ChEBI" id="CHEBI:29985"/>
    </ligand>
</feature>
<keyword evidence="12" id="KW-0407">Ion channel</keyword>
<evidence type="ECO:0000256" key="2">
    <source>
        <dbReference type="ARBA" id="ARBA00008685"/>
    </source>
</evidence>
<feature type="site" description="Crucial to convey clamshell closure to channel opening" evidence="14">
    <location>
        <position position="619"/>
    </location>
</feature>
<dbReference type="Pfam" id="PF00060">
    <property type="entry name" value="Lig_chan"/>
    <property type="match status" value="1"/>
</dbReference>
<feature type="transmembrane region" description="Helical" evidence="16">
    <location>
        <begin position="589"/>
        <end position="612"/>
    </location>
</feature>
<name>A0A836FIP5_9HYME</name>
<feature type="compositionally biased region" description="Basic and acidic residues" evidence="15">
    <location>
        <begin position="1129"/>
        <end position="1154"/>
    </location>
</feature>
<dbReference type="OrthoDB" id="5984008at2759"/>
<evidence type="ECO:0000256" key="14">
    <source>
        <dbReference type="PIRSR" id="PIRSR601508-2"/>
    </source>
</evidence>
<keyword evidence="11" id="KW-1071">Ligand-gated ion channel</keyword>
<feature type="compositionally biased region" description="Basic and acidic residues" evidence="15">
    <location>
        <begin position="1302"/>
        <end position="1322"/>
    </location>
</feature>
<feature type="compositionally biased region" description="Basic and acidic residues" evidence="15">
    <location>
        <begin position="1338"/>
        <end position="1350"/>
    </location>
</feature>
<keyword evidence="7" id="KW-0406">Ion transport</keyword>
<evidence type="ECO:0000256" key="12">
    <source>
        <dbReference type="ARBA" id="ARBA00023303"/>
    </source>
</evidence>
<protein>
    <submittedName>
        <fullName evidence="20">GRIK2 protein</fullName>
    </submittedName>
</protein>